<evidence type="ECO:0000313" key="3">
    <source>
        <dbReference type="Proteomes" id="UP000826195"/>
    </source>
</evidence>
<feature type="compositionally biased region" description="Basic and acidic residues" evidence="1">
    <location>
        <begin position="1"/>
        <end position="17"/>
    </location>
</feature>
<gene>
    <name evidence="2" type="ORF">KQX54_005229</name>
</gene>
<evidence type="ECO:0000313" key="2">
    <source>
        <dbReference type="EMBL" id="KAH0539504.1"/>
    </source>
</evidence>
<organism evidence="2 3">
    <name type="scientific">Cotesia glomerata</name>
    <name type="common">Lepidopteran parasitic wasp</name>
    <name type="synonym">Apanteles glomeratus</name>
    <dbReference type="NCBI Taxonomy" id="32391"/>
    <lineage>
        <taxon>Eukaryota</taxon>
        <taxon>Metazoa</taxon>
        <taxon>Ecdysozoa</taxon>
        <taxon>Arthropoda</taxon>
        <taxon>Hexapoda</taxon>
        <taxon>Insecta</taxon>
        <taxon>Pterygota</taxon>
        <taxon>Neoptera</taxon>
        <taxon>Endopterygota</taxon>
        <taxon>Hymenoptera</taxon>
        <taxon>Apocrita</taxon>
        <taxon>Ichneumonoidea</taxon>
        <taxon>Braconidae</taxon>
        <taxon>Microgastrinae</taxon>
        <taxon>Cotesia</taxon>
    </lineage>
</organism>
<accession>A0AAV7I0N3</accession>
<evidence type="ECO:0000256" key="1">
    <source>
        <dbReference type="SAM" id="MobiDB-lite"/>
    </source>
</evidence>
<dbReference type="AlphaFoldDB" id="A0AAV7I0N3"/>
<keyword evidence="3" id="KW-1185">Reference proteome</keyword>
<name>A0AAV7I0N3_COTGL</name>
<proteinExistence type="predicted"/>
<reference evidence="2 3" key="1">
    <citation type="journal article" date="2021" name="J. Hered.">
        <title>A chromosome-level genome assembly of the parasitoid wasp, Cotesia glomerata (Hymenoptera: Braconidae).</title>
        <authorList>
            <person name="Pinto B.J."/>
            <person name="Weis J.J."/>
            <person name="Gamble T."/>
            <person name="Ode P.J."/>
            <person name="Paul R."/>
            <person name="Zaspel J.M."/>
        </authorList>
    </citation>
    <scope>NUCLEOTIDE SEQUENCE [LARGE SCALE GENOMIC DNA]</scope>
    <source>
        <strain evidence="2">CgM1</strain>
    </source>
</reference>
<sequence length="103" mass="11580">MHGNKSEKLEALGDKEQTGAGYLQESDLPWQRSPSTPIVEGDILSSSSAEQTVRIPEKEIPIQSPKSRRRRGLFAGPFRNRIVSYSVCSRLRYSPFRMSSTLP</sequence>
<protein>
    <submittedName>
        <fullName evidence="2">Uncharacterized protein</fullName>
    </submittedName>
</protein>
<dbReference type="EMBL" id="JAHXZJ010002609">
    <property type="protein sequence ID" value="KAH0539504.1"/>
    <property type="molecule type" value="Genomic_DNA"/>
</dbReference>
<feature type="region of interest" description="Disordered" evidence="1">
    <location>
        <begin position="1"/>
        <end position="68"/>
    </location>
</feature>
<comment type="caution">
    <text evidence="2">The sequence shown here is derived from an EMBL/GenBank/DDBJ whole genome shotgun (WGS) entry which is preliminary data.</text>
</comment>
<dbReference type="Proteomes" id="UP000826195">
    <property type="component" value="Unassembled WGS sequence"/>
</dbReference>